<evidence type="ECO:0000313" key="2">
    <source>
        <dbReference type="EMBL" id="SOD61483.1"/>
    </source>
</evidence>
<accession>A0A286DS86</accession>
<dbReference type="Pfam" id="PF01381">
    <property type="entry name" value="HTH_3"/>
    <property type="match status" value="1"/>
</dbReference>
<dbReference type="CDD" id="cd00093">
    <property type="entry name" value="HTH_XRE"/>
    <property type="match status" value="1"/>
</dbReference>
<evidence type="ECO:0000259" key="1">
    <source>
        <dbReference type="Pfam" id="PF01381"/>
    </source>
</evidence>
<dbReference type="Gene3D" id="1.10.260.40">
    <property type="entry name" value="lambda repressor-like DNA-binding domains"/>
    <property type="match status" value="1"/>
</dbReference>
<gene>
    <name evidence="2" type="ORF">SAMN06273570_5157</name>
</gene>
<dbReference type="EMBL" id="OCMY01000004">
    <property type="protein sequence ID" value="SOD61483.1"/>
    <property type="molecule type" value="Genomic_DNA"/>
</dbReference>
<dbReference type="SUPFAM" id="SSF47413">
    <property type="entry name" value="lambda repressor-like DNA-binding domains"/>
    <property type="match status" value="1"/>
</dbReference>
<feature type="domain" description="HTH cro/C1-type" evidence="1">
    <location>
        <begin position="6"/>
        <end position="39"/>
    </location>
</feature>
<dbReference type="InterPro" id="IPR010982">
    <property type="entry name" value="Lambda_DNA-bd_dom_sf"/>
</dbReference>
<name>A0A286DS86_9GAMM</name>
<dbReference type="Proteomes" id="UP000219271">
    <property type="component" value="Unassembled WGS sequence"/>
</dbReference>
<dbReference type="AlphaFoldDB" id="A0A286DS86"/>
<keyword evidence="3" id="KW-1185">Reference proteome</keyword>
<sequence length="84" mass="9529">MTGWQLRLWRKGMMWSREKAATELGVSLRTYKDYENAETVKRAVAMATFTLSLINVMPALKSDQISKDLLLKMLGEMTADVCGK</sequence>
<dbReference type="OrthoDB" id="6491931at2"/>
<dbReference type="InterPro" id="IPR001387">
    <property type="entry name" value="Cro/C1-type_HTH"/>
</dbReference>
<organism evidence="2 3">
    <name type="scientific">Candidatus Pantoea floridensis</name>
    <dbReference type="NCBI Taxonomy" id="1938870"/>
    <lineage>
        <taxon>Bacteria</taxon>
        <taxon>Pseudomonadati</taxon>
        <taxon>Pseudomonadota</taxon>
        <taxon>Gammaproteobacteria</taxon>
        <taxon>Enterobacterales</taxon>
        <taxon>Erwiniaceae</taxon>
        <taxon>Pantoea</taxon>
    </lineage>
</organism>
<protein>
    <submittedName>
        <fullName evidence="2">Helix-turn-helix</fullName>
    </submittedName>
</protein>
<dbReference type="GO" id="GO:0003677">
    <property type="term" value="F:DNA binding"/>
    <property type="evidence" value="ECO:0007669"/>
    <property type="project" value="InterPro"/>
</dbReference>
<evidence type="ECO:0000313" key="3">
    <source>
        <dbReference type="Proteomes" id="UP000219271"/>
    </source>
</evidence>
<reference evidence="3" key="1">
    <citation type="submission" date="2017-09" db="EMBL/GenBank/DDBJ databases">
        <authorList>
            <person name="Varghese N."/>
            <person name="Submissions S."/>
        </authorList>
    </citation>
    <scope>NUCLEOTIDE SEQUENCE [LARGE SCALE GENOMIC DNA]</scope>
    <source>
        <strain evidence="3">JKS000234</strain>
    </source>
</reference>
<dbReference type="RefSeq" id="WP_097098560.1">
    <property type="nucleotide sequence ID" value="NZ_OCMY01000004.1"/>
</dbReference>
<proteinExistence type="predicted"/>